<reference evidence="11 12" key="1">
    <citation type="submission" date="2023-03" db="EMBL/GenBank/DDBJ databases">
        <title>High recombination rates correlate with genetic variation in Cardiocondyla obscurior ants.</title>
        <authorList>
            <person name="Errbii M."/>
        </authorList>
    </citation>
    <scope>NUCLEOTIDE SEQUENCE [LARGE SCALE GENOMIC DNA]</scope>
    <source>
        <strain evidence="11">Alpha-2009</strain>
        <tissue evidence="11">Whole body</tissue>
    </source>
</reference>
<evidence type="ECO:0000256" key="5">
    <source>
        <dbReference type="ARBA" id="ARBA00023128"/>
    </source>
</evidence>
<protein>
    <recommendedName>
        <fullName evidence="7">Large ribosomal subunit protein bL27m</fullName>
    </recommendedName>
    <alternativeName>
        <fullName evidence="8">39S ribosomal protein L27, mitochondrial</fullName>
    </alternativeName>
</protein>
<keyword evidence="6" id="KW-0687">Ribonucleoprotein</keyword>
<dbReference type="GO" id="GO:0005762">
    <property type="term" value="C:mitochondrial large ribosomal subunit"/>
    <property type="evidence" value="ECO:0007669"/>
    <property type="project" value="TreeGrafter"/>
</dbReference>
<organism evidence="11 12">
    <name type="scientific">Cardiocondyla obscurior</name>
    <dbReference type="NCBI Taxonomy" id="286306"/>
    <lineage>
        <taxon>Eukaryota</taxon>
        <taxon>Metazoa</taxon>
        <taxon>Ecdysozoa</taxon>
        <taxon>Arthropoda</taxon>
        <taxon>Hexapoda</taxon>
        <taxon>Insecta</taxon>
        <taxon>Pterygota</taxon>
        <taxon>Neoptera</taxon>
        <taxon>Endopterygota</taxon>
        <taxon>Hymenoptera</taxon>
        <taxon>Apocrita</taxon>
        <taxon>Aculeata</taxon>
        <taxon>Formicoidea</taxon>
        <taxon>Formicidae</taxon>
        <taxon>Myrmicinae</taxon>
        <taxon>Cardiocondyla</taxon>
    </lineage>
</organism>
<dbReference type="InterPro" id="IPR001684">
    <property type="entry name" value="Ribosomal_bL27"/>
</dbReference>
<evidence type="ECO:0000256" key="1">
    <source>
        <dbReference type="ARBA" id="ARBA00004173"/>
    </source>
</evidence>
<keyword evidence="5" id="KW-0496">Mitochondrion</keyword>
<keyword evidence="12" id="KW-1185">Reference proteome</keyword>
<evidence type="ECO:0000256" key="7">
    <source>
        <dbReference type="ARBA" id="ARBA00035267"/>
    </source>
</evidence>
<dbReference type="FunFam" id="2.40.50.100:FF:000031">
    <property type="entry name" value="39S ribosomal protein L27, mitochondrial"/>
    <property type="match status" value="1"/>
</dbReference>
<evidence type="ECO:0000313" key="11">
    <source>
        <dbReference type="EMBL" id="KAL0118433.1"/>
    </source>
</evidence>
<dbReference type="PRINTS" id="PR00063">
    <property type="entry name" value="RIBOSOMALL27"/>
</dbReference>
<keyword evidence="10" id="KW-0732">Signal</keyword>
<accession>A0AAW2FSU7</accession>
<name>A0AAW2FSU7_9HYME</name>
<evidence type="ECO:0000256" key="8">
    <source>
        <dbReference type="ARBA" id="ARBA00076963"/>
    </source>
</evidence>
<feature type="signal peptide" evidence="10">
    <location>
        <begin position="1"/>
        <end position="17"/>
    </location>
</feature>
<gene>
    <name evidence="11" type="ORF">PUN28_009236</name>
</gene>
<proteinExistence type="inferred from homology"/>
<comment type="subcellular location">
    <subcellularLocation>
        <location evidence="1">Mitochondrion</location>
    </subcellularLocation>
</comment>
<keyword evidence="4" id="KW-0689">Ribosomal protein</keyword>
<comment type="similarity">
    <text evidence="2">Belongs to the bacterial ribosomal protein bL27 family.</text>
</comment>
<evidence type="ECO:0000256" key="9">
    <source>
        <dbReference type="SAM" id="MobiDB-lite"/>
    </source>
</evidence>
<feature type="region of interest" description="Disordered" evidence="9">
    <location>
        <begin position="35"/>
        <end position="56"/>
    </location>
</feature>
<dbReference type="Proteomes" id="UP001430953">
    <property type="component" value="Unassembled WGS sequence"/>
</dbReference>
<evidence type="ECO:0000313" key="12">
    <source>
        <dbReference type="Proteomes" id="UP001430953"/>
    </source>
</evidence>
<dbReference type="EMBL" id="JADYXP020000008">
    <property type="protein sequence ID" value="KAL0118433.1"/>
    <property type="molecule type" value="Genomic_DNA"/>
</dbReference>
<feature type="chain" id="PRO_5043688348" description="Large ribosomal subunit protein bL27m" evidence="10">
    <location>
        <begin position="18"/>
        <end position="151"/>
    </location>
</feature>
<dbReference type="PANTHER" id="PTHR15893">
    <property type="entry name" value="RIBOSOMAL PROTEIN L27"/>
    <property type="match status" value="1"/>
</dbReference>
<evidence type="ECO:0000256" key="2">
    <source>
        <dbReference type="ARBA" id="ARBA00010797"/>
    </source>
</evidence>
<dbReference type="GO" id="GO:0003735">
    <property type="term" value="F:structural constituent of ribosome"/>
    <property type="evidence" value="ECO:0007669"/>
    <property type="project" value="InterPro"/>
</dbReference>
<dbReference type="GO" id="GO:0005743">
    <property type="term" value="C:mitochondrial inner membrane"/>
    <property type="evidence" value="ECO:0007669"/>
    <property type="project" value="UniProtKB-ARBA"/>
</dbReference>
<evidence type="ECO:0000256" key="4">
    <source>
        <dbReference type="ARBA" id="ARBA00022980"/>
    </source>
</evidence>
<evidence type="ECO:0000256" key="6">
    <source>
        <dbReference type="ARBA" id="ARBA00023274"/>
    </source>
</evidence>
<dbReference type="AlphaFoldDB" id="A0AAW2FSU7"/>
<dbReference type="Gene3D" id="2.40.50.100">
    <property type="match status" value="1"/>
</dbReference>
<dbReference type="GO" id="GO:0006412">
    <property type="term" value="P:translation"/>
    <property type="evidence" value="ECO:0007669"/>
    <property type="project" value="InterPro"/>
</dbReference>
<evidence type="ECO:0000256" key="3">
    <source>
        <dbReference type="ARBA" id="ARBA00022946"/>
    </source>
</evidence>
<evidence type="ECO:0000256" key="10">
    <source>
        <dbReference type="SAM" id="SignalP"/>
    </source>
</evidence>
<sequence length="151" mass="17343">MTHLLSLICLGLQNTRQTLVSCNVNNIAKVYVRHASKKASTSTRNKGGDSRPKHRGWKVQDGTEVHAGKLLVTQRKTRFHPGLNVGFGRDGSLFAMESGKVMVTCEKIDPNWEHTWVKKHYENRENQVIYKKHFNVIPTPQHKRFKLIDKI</sequence>
<keyword evidence="3" id="KW-0809">Transit peptide</keyword>
<dbReference type="SUPFAM" id="SSF110324">
    <property type="entry name" value="Ribosomal L27 protein-like"/>
    <property type="match status" value="1"/>
</dbReference>
<dbReference type="PANTHER" id="PTHR15893:SF0">
    <property type="entry name" value="LARGE RIBOSOMAL SUBUNIT PROTEIN BL27M"/>
    <property type="match status" value="1"/>
</dbReference>
<comment type="caution">
    <text evidence="11">The sequence shown here is derived from an EMBL/GenBank/DDBJ whole genome shotgun (WGS) entry which is preliminary data.</text>
</comment>
<dbReference type="Pfam" id="PF01016">
    <property type="entry name" value="Ribosomal_L27"/>
    <property type="match status" value="1"/>
</dbReference>